<dbReference type="GO" id="GO:0016020">
    <property type="term" value="C:membrane"/>
    <property type="evidence" value="ECO:0007669"/>
    <property type="project" value="UniProtKB-SubCell"/>
</dbReference>
<keyword evidence="3 5" id="KW-1133">Transmembrane helix</keyword>
<feature type="transmembrane region" description="Helical" evidence="5">
    <location>
        <begin position="77"/>
        <end position="103"/>
    </location>
</feature>
<proteinExistence type="predicted"/>
<reference evidence="7" key="1">
    <citation type="submission" date="2018-02" db="EMBL/GenBank/DDBJ databases">
        <authorList>
            <person name="Hausmann B."/>
        </authorList>
    </citation>
    <scope>NUCLEOTIDE SEQUENCE [LARGE SCALE GENOMIC DNA]</scope>
    <source>
        <strain evidence="7">Peat soil MAG SbF1</strain>
    </source>
</reference>
<evidence type="ECO:0000313" key="7">
    <source>
        <dbReference type="Proteomes" id="UP000238916"/>
    </source>
</evidence>
<dbReference type="EMBL" id="OMOF01000845">
    <property type="protein sequence ID" value="SPF55766.1"/>
    <property type="molecule type" value="Genomic_DNA"/>
</dbReference>
<feature type="transmembrane region" description="Helical" evidence="5">
    <location>
        <begin position="47"/>
        <end position="65"/>
    </location>
</feature>
<evidence type="ECO:0000256" key="1">
    <source>
        <dbReference type="ARBA" id="ARBA00004141"/>
    </source>
</evidence>
<sequence length="149" mass="16932">MIHALTLSNHTKSMKTLKRFLIYGIIGLVLEVIYTGLASLLKGDLSMHGFTFLVMIPIYGLSIFLEPLHAHLRTYPWWIRGLVYLAMIWAIEYSCGVILAGFLGHCPWHYTDPLNVNGYITLRMAPEWFLAGLGSEALHDFLDKLPLEI</sequence>
<name>A0A2U3LVA0_9FIRM</name>
<dbReference type="AlphaFoldDB" id="A0A2U3LVA0"/>
<protein>
    <recommendedName>
        <fullName evidence="8">ABC-transporter type IV</fullName>
    </recommendedName>
</protein>
<gene>
    <name evidence="6" type="ORF">SBF1_860008</name>
</gene>
<evidence type="ECO:0000313" key="6">
    <source>
        <dbReference type="EMBL" id="SPF55766.1"/>
    </source>
</evidence>
<comment type="subcellular location">
    <subcellularLocation>
        <location evidence="1">Membrane</location>
        <topology evidence="1">Multi-pass membrane protein</topology>
    </subcellularLocation>
</comment>
<keyword evidence="4 5" id="KW-0472">Membrane</keyword>
<evidence type="ECO:0000256" key="2">
    <source>
        <dbReference type="ARBA" id="ARBA00022692"/>
    </source>
</evidence>
<accession>A0A2U3LVA0</accession>
<dbReference type="InterPro" id="IPR010540">
    <property type="entry name" value="CmpB_TMEM229"/>
</dbReference>
<dbReference type="PANTHER" id="PTHR31746">
    <property type="entry name" value="TRANSMEMBRANE PROTEIN 229 FAMILY MEMBER"/>
    <property type="match status" value="1"/>
</dbReference>
<evidence type="ECO:0000256" key="3">
    <source>
        <dbReference type="ARBA" id="ARBA00022989"/>
    </source>
</evidence>
<feature type="transmembrane region" description="Helical" evidence="5">
    <location>
        <begin position="20"/>
        <end position="41"/>
    </location>
</feature>
<evidence type="ECO:0000256" key="4">
    <source>
        <dbReference type="ARBA" id="ARBA00023136"/>
    </source>
</evidence>
<keyword evidence="2 5" id="KW-0812">Transmembrane</keyword>
<dbReference type="Pfam" id="PF06541">
    <property type="entry name" value="ABC_trans_CmpB"/>
    <property type="match status" value="1"/>
</dbReference>
<dbReference type="PANTHER" id="PTHR31746:SF2">
    <property type="entry name" value="TRANSMEMBRANE PROTEIN 229A"/>
    <property type="match status" value="1"/>
</dbReference>
<evidence type="ECO:0000256" key="5">
    <source>
        <dbReference type="SAM" id="Phobius"/>
    </source>
</evidence>
<dbReference type="Proteomes" id="UP000238916">
    <property type="component" value="Unassembled WGS sequence"/>
</dbReference>
<organism evidence="6 7">
    <name type="scientific">Candidatus Desulfosporosinus infrequens</name>
    <dbReference type="NCBI Taxonomy" id="2043169"/>
    <lineage>
        <taxon>Bacteria</taxon>
        <taxon>Bacillati</taxon>
        <taxon>Bacillota</taxon>
        <taxon>Clostridia</taxon>
        <taxon>Eubacteriales</taxon>
        <taxon>Desulfitobacteriaceae</taxon>
        <taxon>Desulfosporosinus</taxon>
    </lineage>
</organism>
<evidence type="ECO:0008006" key="8">
    <source>
        <dbReference type="Google" id="ProtNLM"/>
    </source>
</evidence>